<protein>
    <submittedName>
        <fullName evidence="2">Uncharacterized protein</fullName>
    </submittedName>
</protein>
<gene>
    <name evidence="2" type="ORF">DPMN_006874</name>
</gene>
<reference evidence="2" key="1">
    <citation type="journal article" date="2019" name="bioRxiv">
        <title>The Genome of the Zebra Mussel, Dreissena polymorpha: A Resource for Invasive Species Research.</title>
        <authorList>
            <person name="McCartney M.A."/>
            <person name="Auch B."/>
            <person name="Kono T."/>
            <person name="Mallez S."/>
            <person name="Zhang Y."/>
            <person name="Obille A."/>
            <person name="Becker A."/>
            <person name="Abrahante J.E."/>
            <person name="Garbe J."/>
            <person name="Badalamenti J.P."/>
            <person name="Herman A."/>
            <person name="Mangelson H."/>
            <person name="Liachko I."/>
            <person name="Sullivan S."/>
            <person name="Sone E.D."/>
            <person name="Koren S."/>
            <person name="Silverstein K.A.T."/>
            <person name="Beckman K.B."/>
            <person name="Gohl D.M."/>
        </authorList>
    </citation>
    <scope>NUCLEOTIDE SEQUENCE</scope>
    <source>
        <strain evidence="2">Duluth1</strain>
        <tissue evidence="2">Whole animal</tissue>
    </source>
</reference>
<name>A0A9D4MXD2_DREPO</name>
<reference evidence="2" key="2">
    <citation type="submission" date="2020-11" db="EMBL/GenBank/DDBJ databases">
        <authorList>
            <person name="McCartney M.A."/>
            <person name="Auch B."/>
            <person name="Kono T."/>
            <person name="Mallez S."/>
            <person name="Becker A."/>
            <person name="Gohl D.M."/>
            <person name="Silverstein K.A.T."/>
            <person name="Koren S."/>
            <person name="Bechman K.B."/>
            <person name="Herman A."/>
            <person name="Abrahante J.E."/>
            <person name="Garbe J."/>
        </authorList>
    </citation>
    <scope>NUCLEOTIDE SEQUENCE</scope>
    <source>
        <strain evidence="2">Duluth1</strain>
        <tissue evidence="2">Whole animal</tissue>
    </source>
</reference>
<dbReference type="EMBL" id="JAIWYP010000001">
    <property type="protein sequence ID" value="KAH3882927.1"/>
    <property type="molecule type" value="Genomic_DNA"/>
</dbReference>
<comment type="caution">
    <text evidence="2">The sequence shown here is derived from an EMBL/GenBank/DDBJ whole genome shotgun (WGS) entry which is preliminary data.</text>
</comment>
<dbReference type="Proteomes" id="UP000828390">
    <property type="component" value="Unassembled WGS sequence"/>
</dbReference>
<accession>A0A9D4MXD2</accession>
<dbReference type="AlphaFoldDB" id="A0A9D4MXD2"/>
<organism evidence="2 3">
    <name type="scientific">Dreissena polymorpha</name>
    <name type="common">Zebra mussel</name>
    <name type="synonym">Mytilus polymorpha</name>
    <dbReference type="NCBI Taxonomy" id="45954"/>
    <lineage>
        <taxon>Eukaryota</taxon>
        <taxon>Metazoa</taxon>
        <taxon>Spiralia</taxon>
        <taxon>Lophotrochozoa</taxon>
        <taxon>Mollusca</taxon>
        <taxon>Bivalvia</taxon>
        <taxon>Autobranchia</taxon>
        <taxon>Heteroconchia</taxon>
        <taxon>Euheterodonta</taxon>
        <taxon>Imparidentia</taxon>
        <taxon>Neoheterodontei</taxon>
        <taxon>Myida</taxon>
        <taxon>Dreissenoidea</taxon>
        <taxon>Dreissenidae</taxon>
        <taxon>Dreissena</taxon>
    </lineage>
</organism>
<evidence type="ECO:0000313" key="2">
    <source>
        <dbReference type="EMBL" id="KAH3882927.1"/>
    </source>
</evidence>
<sequence length="82" mass="9134">MDNKCRKETCGCRKQRLSCTSYCSCSGGQTCCNPNTSHQTQTVTNEEDEEEGDTNLREEVVGEVDEGLNDDTEEEDGENECD</sequence>
<proteinExistence type="predicted"/>
<evidence type="ECO:0000313" key="3">
    <source>
        <dbReference type="Proteomes" id="UP000828390"/>
    </source>
</evidence>
<feature type="compositionally biased region" description="Acidic residues" evidence="1">
    <location>
        <begin position="61"/>
        <end position="82"/>
    </location>
</feature>
<feature type="region of interest" description="Disordered" evidence="1">
    <location>
        <begin position="36"/>
        <end position="82"/>
    </location>
</feature>
<evidence type="ECO:0000256" key="1">
    <source>
        <dbReference type="SAM" id="MobiDB-lite"/>
    </source>
</evidence>
<keyword evidence="3" id="KW-1185">Reference proteome</keyword>